<evidence type="ECO:0000256" key="5">
    <source>
        <dbReference type="PROSITE-ProRule" id="PRU00309"/>
    </source>
</evidence>
<dbReference type="OrthoDB" id="9996149at2759"/>
<name>A0A813RJ64_9BILA</name>
<dbReference type="EMBL" id="CAJNOQ010000289">
    <property type="protein sequence ID" value="CAF0783065.1"/>
    <property type="molecule type" value="Genomic_DNA"/>
</dbReference>
<accession>A0A813RJ64</accession>
<keyword evidence="3" id="KW-0862">Zinc</keyword>
<evidence type="ECO:0000256" key="4">
    <source>
        <dbReference type="ARBA" id="ARBA00023125"/>
    </source>
</evidence>
<feature type="region of interest" description="Disordered" evidence="6">
    <location>
        <begin position="774"/>
        <end position="794"/>
    </location>
</feature>
<dbReference type="GO" id="GO:0008270">
    <property type="term" value="F:zinc ion binding"/>
    <property type="evidence" value="ECO:0007669"/>
    <property type="project" value="UniProtKB-KW"/>
</dbReference>
<dbReference type="PROSITE" id="PS50950">
    <property type="entry name" value="ZF_THAP"/>
    <property type="match status" value="1"/>
</dbReference>
<keyword evidence="4 5" id="KW-0238">DNA-binding</keyword>
<dbReference type="EMBL" id="CAJNOK010006846">
    <property type="protein sequence ID" value="CAF1016219.1"/>
    <property type="molecule type" value="Genomic_DNA"/>
</dbReference>
<dbReference type="Proteomes" id="UP000677228">
    <property type="component" value="Unassembled WGS sequence"/>
</dbReference>
<dbReference type="Proteomes" id="UP000663829">
    <property type="component" value="Unassembled WGS sequence"/>
</dbReference>
<keyword evidence="12" id="KW-1185">Reference proteome</keyword>
<dbReference type="Proteomes" id="UP000681722">
    <property type="component" value="Unassembled WGS sequence"/>
</dbReference>
<feature type="compositionally biased region" description="Acidic residues" evidence="6">
    <location>
        <begin position="776"/>
        <end position="785"/>
    </location>
</feature>
<evidence type="ECO:0000256" key="3">
    <source>
        <dbReference type="ARBA" id="ARBA00022833"/>
    </source>
</evidence>
<dbReference type="InterPro" id="IPR006612">
    <property type="entry name" value="THAP_Znf"/>
</dbReference>
<evidence type="ECO:0000313" key="12">
    <source>
        <dbReference type="Proteomes" id="UP000663829"/>
    </source>
</evidence>
<reference evidence="8" key="1">
    <citation type="submission" date="2021-02" db="EMBL/GenBank/DDBJ databases">
        <authorList>
            <person name="Nowell W R."/>
        </authorList>
    </citation>
    <scope>NUCLEOTIDE SEQUENCE</scope>
</reference>
<dbReference type="EMBL" id="CAJOBC010000289">
    <property type="protein sequence ID" value="CAF3566567.1"/>
    <property type="molecule type" value="Genomic_DNA"/>
</dbReference>
<dbReference type="Proteomes" id="UP000682733">
    <property type="component" value="Unassembled WGS sequence"/>
</dbReference>
<evidence type="ECO:0000259" key="7">
    <source>
        <dbReference type="PROSITE" id="PS50950"/>
    </source>
</evidence>
<evidence type="ECO:0000256" key="1">
    <source>
        <dbReference type="ARBA" id="ARBA00022723"/>
    </source>
</evidence>
<dbReference type="GO" id="GO:0003677">
    <property type="term" value="F:DNA binding"/>
    <property type="evidence" value="ECO:0007669"/>
    <property type="project" value="UniProtKB-UniRule"/>
</dbReference>
<evidence type="ECO:0000256" key="2">
    <source>
        <dbReference type="ARBA" id="ARBA00022771"/>
    </source>
</evidence>
<keyword evidence="1" id="KW-0479">Metal-binding</keyword>
<feature type="region of interest" description="Disordered" evidence="6">
    <location>
        <begin position="24"/>
        <end position="51"/>
    </location>
</feature>
<evidence type="ECO:0000256" key="6">
    <source>
        <dbReference type="SAM" id="MobiDB-lite"/>
    </source>
</evidence>
<sequence>MHYDSWFDHECVQSSKLLSNIQQSPQMPCVTQPPSSLLSFPSRSKRKQQSSVLKLSDVANSKFKPNDLQRNGFSLQKSSTPEFLLKPLSSGLPLRRENGLSVPQTTSATSTLSINVLKNHCAVINCRSQYSDKQKHFYFVPFPSSTPELEKLIRHMKINSERLHDESTGVYICSRHRYPLYLHTHRKPGAPVMPSNTLGIKNGIDHVLFLPKPWHTLCCMNGCINNDLVHRLSSATFVRVPRVPVIQRNAFLCLIGNTNIDQDEFLVCDKHFPMSMRHNNVLTSLAVPKRCISQINQKSVASKLEHTSPRTIPMSPSFEQQRYIKDKTNTRKKLSEWASLKNTRSTARNIDPLTVAVVNYTHPYDSVVTSAESGIAQNCSLSSSSSVSTSSMPFNSTVLTAHQAQSSTPRFILSSRKHCQVNRSIATTQKQETFLPLSPTSPTSSRCMLLLPAQMQPSSIESKSTQHQNNTNDNIRNTTYSLTPSLIYPMQKRLRTIRPNFTQVSPPLTTDVLVNSNNNNSLSFPSNSIVENLRTRVDRKRAHTGQQVKNSCLYSRPLVANIDVNQSDEITTLIPLNRTTPFSHQLLKTNSGDQISARVKSKRQRFPKRTNITSSDNEYSEVTGSDHREQPTQRLLSVSLNHYQSVDAINSLTLPEKSYYEIEANKNGEQLEVNLPYQDKQTDLLPSLEIKGVLCKLCRRNFDMVETYNIHLARKSVIIQYFCLACNTNICTLNPCQAYNHLSCHIGLQDLRIKELKFKQLQFETKQYFTQLKTNDDDDDDDNENEMSVPSWKNNISGQKNIDDRYTDVKIPMRIISENDIQLTISEEQAIHNIPNKTIHRTCMLFK</sequence>
<feature type="compositionally biased region" description="Polar residues" evidence="6">
    <location>
        <begin position="610"/>
        <end position="623"/>
    </location>
</feature>
<gene>
    <name evidence="8" type="ORF">GPM918_LOCUS2579</name>
    <name evidence="9" type="ORF">OVA965_LOCUS15295</name>
    <name evidence="10" type="ORF">SRO942_LOCUS2579</name>
    <name evidence="11" type="ORF">TMI583_LOCUS15301</name>
</gene>
<organism evidence="8 12">
    <name type="scientific">Didymodactylos carnosus</name>
    <dbReference type="NCBI Taxonomy" id="1234261"/>
    <lineage>
        <taxon>Eukaryota</taxon>
        <taxon>Metazoa</taxon>
        <taxon>Spiralia</taxon>
        <taxon>Gnathifera</taxon>
        <taxon>Rotifera</taxon>
        <taxon>Eurotatoria</taxon>
        <taxon>Bdelloidea</taxon>
        <taxon>Philodinida</taxon>
        <taxon>Philodinidae</taxon>
        <taxon>Didymodactylos</taxon>
    </lineage>
</organism>
<evidence type="ECO:0000313" key="8">
    <source>
        <dbReference type="EMBL" id="CAF0783065.1"/>
    </source>
</evidence>
<feature type="region of interest" description="Disordered" evidence="6">
    <location>
        <begin position="602"/>
        <end position="630"/>
    </location>
</feature>
<dbReference type="EMBL" id="CAJOBA010006855">
    <property type="protein sequence ID" value="CAF3785299.1"/>
    <property type="molecule type" value="Genomic_DNA"/>
</dbReference>
<evidence type="ECO:0000313" key="9">
    <source>
        <dbReference type="EMBL" id="CAF1016219.1"/>
    </source>
</evidence>
<comment type="caution">
    <text evidence="8">The sequence shown here is derived from an EMBL/GenBank/DDBJ whole genome shotgun (WGS) entry which is preliminary data.</text>
</comment>
<proteinExistence type="predicted"/>
<evidence type="ECO:0000313" key="11">
    <source>
        <dbReference type="EMBL" id="CAF3785299.1"/>
    </source>
</evidence>
<dbReference type="AlphaFoldDB" id="A0A813RJ64"/>
<feature type="domain" description="THAP-type" evidence="7">
    <location>
        <begin position="117"/>
        <end position="197"/>
    </location>
</feature>
<protein>
    <recommendedName>
        <fullName evidence="7">THAP-type domain-containing protein</fullName>
    </recommendedName>
</protein>
<keyword evidence="2 5" id="KW-0863">Zinc-finger</keyword>
<evidence type="ECO:0000313" key="10">
    <source>
        <dbReference type="EMBL" id="CAF3566567.1"/>
    </source>
</evidence>